<reference evidence="3" key="1">
    <citation type="journal article" date="2019" name="Int. J. Syst. Evol. Microbiol.">
        <title>The Global Catalogue of Microorganisms (GCM) 10K type strain sequencing project: providing services to taxonomists for standard genome sequencing and annotation.</title>
        <authorList>
            <consortium name="The Broad Institute Genomics Platform"/>
            <consortium name="The Broad Institute Genome Sequencing Center for Infectious Disease"/>
            <person name="Wu L."/>
            <person name="Ma J."/>
        </authorList>
    </citation>
    <scope>NUCLEOTIDE SEQUENCE [LARGE SCALE GENOMIC DNA]</scope>
    <source>
        <strain evidence="3">CECT 7131</strain>
    </source>
</reference>
<sequence length="247" mass="26279">MRPLLRVIGFAILLACGGVQAAELQVVSAGALEPGLEAAVQNFRSASSQAVRIRYGTAPRLREMLQDAEAPDLLLAPMRLLDEMAAARRLAGRPVPLGRVGVGMAVRVGAPVPVVEDAEGLRRALTQAQAVIYNRASTGMYLDRLFEQMGLTALVSAKARRYAAGADVMDHLLRGSGDELGFGAIPEIRMVRELRYVGPLPLDVQSYTTYGAALLPDGPAAAAVLLRWLVGPESRAVFDAAGIEPPR</sequence>
<keyword evidence="3" id="KW-1185">Reference proteome</keyword>
<dbReference type="Pfam" id="PF13531">
    <property type="entry name" value="SBP_bac_11"/>
    <property type="match status" value="1"/>
</dbReference>
<comment type="caution">
    <text evidence="2">The sequence shown here is derived from an EMBL/GenBank/DDBJ whole genome shotgun (WGS) entry which is preliminary data.</text>
</comment>
<feature type="chain" id="PRO_5045959013" evidence="1">
    <location>
        <begin position="22"/>
        <end position="247"/>
    </location>
</feature>
<dbReference type="RefSeq" id="WP_290316908.1">
    <property type="nucleotide sequence ID" value="NZ_JAUFPN010000127.1"/>
</dbReference>
<gene>
    <name evidence="2" type="ORF">QWZ14_12020</name>
</gene>
<accession>A0ABT8A5M9</accession>
<keyword evidence="1" id="KW-0732">Signal</keyword>
<organism evidence="2 3">
    <name type="scientific">Paeniroseomonas aquatica</name>
    <dbReference type="NCBI Taxonomy" id="373043"/>
    <lineage>
        <taxon>Bacteria</taxon>
        <taxon>Pseudomonadati</taxon>
        <taxon>Pseudomonadota</taxon>
        <taxon>Alphaproteobacteria</taxon>
        <taxon>Acetobacterales</taxon>
        <taxon>Acetobacteraceae</taxon>
        <taxon>Paeniroseomonas</taxon>
    </lineage>
</organism>
<dbReference type="Proteomes" id="UP001529369">
    <property type="component" value="Unassembled WGS sequence"/>
</dbReference>
<dbReference type="PANTHER" id="PTHR30632">
    <property type="entry name" value="MOLYBDATE-BINDING PERIPLASMIC PROTEIN"/>
    <property type="match status" value="1"/>
</dbReference>
<feature type="signal peptide" evidence="1">
    <location>
        <begin position="1"/>
        <end position="21"/>
    </location>
</feature>
<evidence type="ECO:0000313" key="2">
    <source>
        <dbReference type="EMBL" id="MDN3565088.1"/>
    </source>
</evidence>
<dbReference type="PANTHER" id="PTHR30632:SF11">
    <property type="entry name" value="BLR4797 PROTEIN"/>
    <property type="match status" value="1"/>
</dbReference>
<dbReference type="EMBL" id="JAUFPN010000127">
    <property type="protein sequence ID" value="MDN3565088.1"/>
    <property type="molecule type" value="Genomic_DNA"/>
</dbReference>
<name>A0ABT8A5M9_9PROT</name>
<dbReference type="InterPro" id="IPR050682">
    <property type="entry name" value="ModA/WtpA"/>
</dbReference>
<dbReference type="Gene3D" id="3.40.190.10">
    <property type="entry name" value="Periplasmic binding protein-like II"/>
    <property type="match status" value="2"/>
</dbReference>
<protein>
    <submittedName>
        <fullName evidence="2">Substrate-binding domain-containing protein</fullName>
    </submittedName>
</protein>
<proteinExistence type="predicted"/>
<evidence type="ECO:0000256" key="1">
    <source>
        <dbReference type="SAM" id="SignalP"/>
    </source>
</evidence>
<evidence type="ECO:0000313" key="3">
    <source>
        <dbReference type="Proteomes" id="UP001529369"/>
    </source>
</evidence>
<dbReference type="SUPFAM" id="SSF53850">
    <property type="entry name" value="Periplasmic binding protein-like II"/>
    <property type="match status" value="1"/>
</dbReference>